<dbReference type="GO" id="GO:0002161">
    <property type="term" value="F:aminoacyl-tRNA deacylase activity"/>
    <property type="evidence" value="ECO:0007669"/>
    <property type="project" value="InterPro"/>
</dbReference>
<name>A0A6J6QGI6_9ZZZZ</name>
<dbReference type="SUPFAM" id="SSF55826">
    <property type="entry name" value="YbaK/ProRS associated domain"/>
    <property type="match status" value="1"/>
</dbReference>
<dbReference type="Pfam" id="PF04073">
    <property type="entry name" value="tRNA_edit"/>
    <property type="match status" value="1"/>
</dbReference>
<dbReference type="InterPro" id="IPR007214">
    <property type="entry name" value="YbaK/aa-tRNA-synth-assoc-dom"/>
</dbReference>
<evidence type="ECO:0000256" key="1">
    <source>
        <dbReference type="ARBA" id="ARBA00009798"/>
    </source>
</evidence>
<proteinExistence type="inferred from homology"/>
<sequence>MKAATPALVTLEQRGVSFVVHSFDQTSVEGNDVGYGRAAAAALGVEESRVFKTLLASVEPPLSGVAHVVAIVPVNTQVSLKALAEAIGAKRCEMAAAQVAQRITGYVIGGISPFGQRKKLTTVVDQSAELLTTMFVSGGKRGLDVELSPSDLVRVLDARVAAIAVPNG</sequence>
<dbReference type="PANTHER" id="PTHR30411:SF0">
    <property type="entry name" value="CYS-TRNA(PRO)_CYS-TRNA(CYS) DEACYLASE YBAK"/>
    <property type="match status" value="1"/>
</dbReference>
<comment type="similarity">
    <text evidence="1">Belongs to the prolyl-tRNA editing family. YbaK/EbsC subfamily.</text>
</comment>
<dbReference type="InterPro" id="IPR004369">
    <property type="entry name" value="Prolyl-tRNA_editing_YbaK/EbsC"/>
</dbReference>
<evidence type="ECO:0000313" key="5">
    <source>
        <dbReference type="EMBL" id="CAB4710940.1"/>
    </source>
</evidence>
<dbReference type="CDD" id="cd00002">
    <property type="entry name" value="YbaK_deacylase"/>
    <property type="match status" value="1"/>
</dbReference>
<dbReference type="Gene3D" id="3.90.960.10">
    <property type="entry name" value="YbaK/aminoacyl-tRNA synthetase-associated domain"/>
    <property type="match status" value="1"/>
</dbReference>
<reference evidence="5" key="1">
    <citation type="submission" date="2020-05" db="EMBL/GenBank/DDBJ databases">
        <authorList>
            <person name="Chiriac C."/>
            <person name="Salcher M."/>
            <person name="Ghai R."/>
            <person name="Kavagutti S V."/>
        </authorList>
    </citation>
    <scope>NUCLEOTIDE SEQUENCE</scope>
</reference>
<dbReference type="AlphaFoldDB" id="A0A6J6QGI6"/>
<keyword evidence="3" id="KW-0456">Lyase</keyword>
<dbReference type="PIRSF" id="PIRSF006181">
    <property type="entry name" value="EbsC_YbaK"/>
    <property type="match status" value="1"/>
</dbReference>
<dbReference type="NCBIfam" id="TIGR00011">
    <property type="entry name" value="YbaK_EbsC"/>
    <property type="match status" value="1"/>
</dbReference>
<evidence type="ECO:0000256" key="2">
    <source>
        <dbReference type="ARBA" id="ARBA00022917"/>
    </source>
</evidence>
<organism evidence="5">
    <name type="scientific">freshwater metagenome</name>
    <dbReference type="NCBI Taxonomy" id="449393"/>
    <lineage>
        <taxon>unclassified sequences</taxon>
        <taxon>metagenomes</taxon>
        <taxon>ecological metagenomes</taxon>
    </lineage>
</organism>
<evidence type="ECO:0000259" key="4">
    <source>
        <dbReference type="Pfam" id="PF04073"/>
    </source>
</evidence>
<protein>
    <submittedName>
        <fullName evidence="5">Unannotated protein</fullName>
    </submittedName>
</protein>
<gene>
    <name evidence="5" type="ORF">UFOPK2657_00513</name>
</gene>
<dbReference type="EMBL" id="CAEZYG010000069">
    <property type="protein sequence ID" value="CAB4710940.1"/>
    <property type="molecule type" value="Genomic_DNA"/>
</dbReference>
<dbReference type="PANTHER" id="PTHR30411">
    <property type="entry name" value="CYTOPLASMIC PROTEIN"/>
    <property type="match status" value="1"/>
</dbReference>
<dbReference type="GO" id="GO:0016829">
    <property type="term" value="F:lyase activity"/>
    <property type="evidence" value="ECO:0007669"/>
    <property type="project" value="UniProtKB-KW"/>
</dbReference>
<accession>A0A6J6QGI6</accession>
<dbReference type="GO" id="GO:0006412">
    <property type="term" value="P:translation"/>
    <property type="evidence" value="ECO:0007669"/>
    <property type="project" value="UniProtKB-KW"/>
</dbReference>
<feature type="domain" description="YbaK/aminoacyl-tRNA synthetase-associated" evidence="4">
    <location>
        <begin position="38"/>
        <end position="154"/>
    </location>
</feature>
<keyword evidence="2" id="KW-0648">Protein biosynthesis</keyword>
<evidence type="ECO:0000256" key="3">
    <source>
        <dbReference type="ARBA" id="ARBA00023239"/>
    </source>
</evidence>
<dbReference type="InterPro" id="IPR036754">
    <property type="entry name" value="YbaK/aa-tRNA-synt-asso_dom_sf"/>
</dbReference>